<dbReference type="AlphaFoldDB" id="A0A0F3IFE9"/>
<gene>
    <name evidence="1" type="ORF">VZ94_17875</name>
</gene>
<dbReference type="Pfam" id="PF12784">
    <property type="entry name" value="PDDEXK_2"/>
    <property type="match status" value="1"/>
</dbReference>
<accession>A0A0F3IFE9</accession>
<keyword evidence="2" id="KW-1185">Reference proteome</keyword>
<evidence type="ECO:0000313" key="1">
    <source>
        <dbReference type="EMBL" id="KJV05486.1"/>
    </source>
</evidence>
<dbReference type="Proteomes" id="UP000033684">
    <property type="component" value="Unassembled WGS sequence"/>
</dbReference>
<reference evidence="2" key="1">
    <citation type="submission" date="2015-03" db="EMBL/GenBank/DDBJ databases">
        <title>Draft genome sequence of a novel methanotroph (Sn10-6) isolated from flooded ricefield rhizosphere in India.</title>
        <authorList>
            <person name="Pandit P.S."/>
            <person name="Pore S.D."/>
            <person name="Arora P."/>
            <person name="Kapse N.G."/>
            <person name="Dhakephalkar P.K."/>
            <person name="Rahalkar M.C."/>
        </authorList>
    </citation>
    <scope>NUCLEOTIDE SEQUENCE [LARGE SCALE GENOMIC DNA]</scope>
    <source>
        <strain evidence="2">Sn10-6</strain>
    </source>
</reference>
<sequence length="276" mass="31196">EDSKDILLSFLNAVLDFGGRTIADLTIVDPYNIPMLQGMKDTYVDVKAMLDDDSRVIIEMQVLNHECFEKRILYNAAKNYSLQLGQGEAYHLLNPVIALTLTDFVMFPNQPLMNCFKLLEKQRFIEYSGDIELVFIELPKFLKTETELTTIQDKWLFFIKNAGKLNYIPNNLEQSLQKAFAIANEAGLSAEELELQHRKRDFIFVNQSALTLATKQGIKQGIEQGIELGIEQGIEQARRTAILNAHRAGLTPETIAQIVQIDLAQVNAVLAEIAHK</sequence>
<dbReference type="PATRIC" id="fig|1632867.3.peg.2639"/>
<name>A0A0F3IFE9_9GAMM</name>
<dbReference type="PANTHER" id="PTHR41317:SF1">
    <property type="entry name" value="PD-(D_E)XK NUCLEASE FAMILY TRANSPOSASE"/>
    <property type="match status" value="1"/>
</dbReference>
<evidence type="ECO:0000313" key="2">
    <source>
        <dbReference type="Proteomes" id="UP000033684"/>
    </source>
</evidence>
<dbReference type="PANTHER" id="PTHR41317">
    <property type="entry name" value="PD-(D_E)XK NUCLEASE FAMILY TRANSPOSASE"/>
    <property type="match status" value="1"/>
</dbReference>
<reference evidence="1 2" key="2">
    <citation type="journal article" date="2016" name="Microb. Ecol.">
        <title>Genome Characteristics of a Novel Type I Methanotroph (Sn10-6) Isolated from a Flooded Indian Rice Field.</title>
        <authorList>
            <person name="Rahalkar M.C."/>
            <person name="Pandit P.S."/>
            <person name="Dhakephalkar P.K."/>
            <person name="Pore S."/>
            <person name="Arora P."/>
            <person name="Kapse N."/>
        </authorList>
    </citation>
    <scope>NUCLEOTIDE SEQUENCE [LARGE SCALE GENOMIC DNA]</scope>
    <source>
        <strain evidence="1 2">Sn10-6</strain>
    </source>
</reference>
<protein>
    <submittedName>
        <fullName evidence="1">Transposase</fullName>
    </submittedName>
</protein>
<dbReference type="InterPro" id="IPR010106">
    <property type="entry name" value="RpnA"/>
</dbReference>
<dbReference type="EMBL" id="LAJX01000221">
    <property type="protein sequence ID" value="KJV05486.1"/>
    <property type="molecule type" value="Genomic_DNA"/>
</dbReference>
<dbReference type="OrthoDB" id="9812287at2"/>
<comment type="caution">
    <text evidence="1">The sequence shown here is derived from an EMBL/GenBank/DDBJ whole genome shotgun (WGS) entry which is preliminary data.</text>
</comment>
<dbReference type="RefSeq" id="WP_045780260.1">
    <property type="nucleotide sequence ID" value="NZ_LAJX01000221.1"/>
</dbReference>
<proteinExistence type="predicted"/>
<feature type="non-terminal residue" evidence="1">
    <location>
        <position position="1"/>
    </location>
</feature>
<organism evidence="1 2">
    <name type="scientific">Methylocucumis oryzae</name>
    <dbReference type="NCBI Taxonomy" id="1632867"/>
    <lineage>
        <taxon>Bacteria</taxon>
        <taxon>Pseudomonadati</taxon>
        <taxon>Pseudomonadota</taxon>
        <taxon>Gammaproteobacteria</taxon>
        <taxon>Methylococcales</taxon>
        <taxon>Methylococcaceae</taxon>
        <taxon>Methylocucumis</taxon>
    </lineage>
</organism>
<dbReference type="NCBIfam" id="TIGR01784">
    <property type="entry name" value="T_den_put_tspse"/>
    <property type="match status" value="1"/>
</dbReference>